<sequence>MKNTTFAERLNLAMKMRGMTQVELAESVGMAQPSVWKLTSGKAQSSRKAVEIAKSLNVDPVWLTTGGGSLPDFLQQEQDGVSKDELSVRKISEWGNGTPLDDDEVEVPYFKSIELAAGVGCTNNEDHDNFKLRFSRSTLRRYGISPSGVCAFPVHGESMEPIIPNGTTVFVNCNDKKIVDGGVYFIEQDDLFRVKVLLRQPGGKLIIRSYNSIDYPDEIADIESVKVVGRVFNMSVMLI</sequence>
<dbReference type="PANTHER" id="PTHR40661">
    <property type="match status" value="1"/>
</dbReference>
<evidence type="ECO:0000256" key="2">
    <source>
        <dbReference type="ARBA" id="ARBA00023125"/>
    </source>
</evidence>
<dbReference type="InterPro" id="IPR015927">
    <property type="entry name" value="Peptidase_S24_S26A/B/C"/>
</dbReference>
<dbReference type="RefSeq" id="WP_164526657.1">
    <property type="nucleotide sequence ID" value="NZ_CP047344.1"/>
</dbReference>
<dbReference type="Pfam" id="PF00717">
    <property type="entry name" value="Peptidase_S24"/>
    <property type="match status" value="1"/>
</dbReference>
<dbReference type="AlphaFoldDB" id="A0A6G6SN60"/>
<evidence type="ECO:0000256" key="3">
    <source>
        <dbReference type="ARBA" id="ARBA00023163"/>
    </source>
</evidence>
<dbReference type="Proteomes" id="UP000503287">
    <property type="component" value="Chromosome"/>
</dbReference>
<keyword evidence="1" id="KW-0805">Transcription regulation</keyword>
<evidence type="ECO:0000313" key="6">
    <source>
        <dbReference type="Proteomes" id="UP000503287"/>
    </source>
</evidence>
<dbReference type="PROSITE" id="PS50943">
    <property type="entry name" value="HTH_CROC1"/>
    <property type="match status" value="1"/>
</dbReference>
<dbReference type="SUPFAM" id="SSF47413">
    <property type="entry name" value="lambda repressor-like DNA-binding domains"/>
    <property type="match status" value="1"/>
</dbReference>
<protein>
    <submittedName>
        <fullName evidence="5">Helix-turn-helix domain-containing protein</fullName>
    </submittedName>
</protein>
<dbReference type="Pfam" id="PF01381">
    <property type="entry name" value="HTH_3"/>
    <property type="match status" value="1"/>
</dbReference>
<dbReference type="Gene3D" id="2.10.109.10">
    <property type="entry name" value="Umud Fragment, subunit A"/>
    <property type="match status" value="1"/>
</dbReference>
<evidence type="ECO:0000313" key="5">
    <source>
        <dbReference type="EMBL" id="QIF95186.1"/>
    </source>
</evidence>
<dbReference type="EMBL" id="CP047344">
    <property type="protein sequence ID" value="QIF95186.1"/>
    <property type="molecule type" value="Genomic_DNA"/>
</dbReference>
<dbReference type="PANTHER" id="PTHR40661:SF2">
    <property type="entry name" value="HTH-TYPE TRANSCRIPTIONAL REGULATOR PRTR"/>
    <property type="match status" value="1"/>
</dbReference>
<dbReference type="InterPro" id="IPR036286">
    <property type="entry name" value="LexA/Signal_pep-like_sf"/>
</dbReference>
<keyword evidence="3" id="KW-0804">Transcription</keyword>
<organism evidence="5 6">
    <name type="scientific">Proteus vulgaris</name>
    <dbReference type="NCBI Taxonomy" id="585"/>
    <lineage>
        <taxon>Bacteria</taxon>
        <taxon>Pseudomonadati</taxon>
        <taxon>Pseudomonadota</taxon>
        <taxon>Gammaproteobacteria</taxon>
        <taxon>Enterobacterales</taxon>
        <taxon>Morganellaceae</taxon>
        <taxon>Proteus</taxon>
    </lineage>
</organism>
<keyword evidence="6" id="KW-1185">Reference proteome</keyword>
<dbReference type="SMART" id="SM00530">
    <property type="entry name" value="HTH_XRE"/>
    <property type="match status" value="1"/>
</dbReference>
<dbReference type="InterPro" id="IPR010982">
    <property type="entry name" value="Lambda_DNA-bd_dom_sf"/>
</dbReference>
<gene>
    <name evidence="5" type="ORF">GTH24_15350</name>
</gene>
<dbReference type="Gene3D" id="1.10.260.40">
    <property type="entry name" value="lambda repressor-like DNA-binding domains"/>
    <property type="match status" value="1"/>
</dbReference>
<dbReference type="GO" id="GO:0003677">
    <property type="term" value="F:DNA binding"/>
    <property type="evidence" value="ECO:0007669"/>
    <property type="project" value="UniProtKB-KW"/>
</dbReference>
<dbReference type="SUPFAM" id="SSF51306">
    <property type="entry name" value="LexA/Signal peptidase"/>
    <property type="match status" value="1"/>
</dbReference>
<keyword evidence="2" id="KW-0238">DNA-binding</keyword>
<accession>A0A6G6SN60</accession>
<dbReference type="CDD" id="cd00093">
    <property type="entry name" value="HTH_XRE"/>
    <property type="match status" value="1"/>
</dbReference>
<evidence type="ECO:0000256" key="1">
    <source>
        <dbReference type="ARBA" id="ARBA00023015"/>
    </source>
</evidence>
<dbReference type="InterPro" id="IPR001387">
    <property type="entry name" value="Cro/C1-type_HTH"/>
</dbReference>
<proteinExistence type="predicted"/>
<dbReference type="CDD" id="cd06529">
    <property type="entry name" value="S24_LexA-like"/>
    <property type="match status" value="1"/>
</dbReference>
<reference evidence="5 6" key="1">
    <citation type="submission" date="2020-01" db="EMBL/GenBank/DDBJ databases">
        <title>The genomic epidemiology of tigecycline resistance gene tet(X) variants in a swine farm in China.</title>
        <authorList>
            <person name="Peng K."/>
            <person name="Li R."/>
        </authorList>
    </citation>
    <scope>NUCLEOTIDE SEQUENCE [LARGE SCALE GENOMIC DNA]</scope>
    <source>
        <strain evidence="5 6">ZN3</strain>
    </source>
</reference>
<evidence type="ECO:0000259" key="4">
    <source>
        <dbReference type="PROSITE" id="PS50943"/>
    </source>
</evidence>
<feature type="domain" description="HTH cro/C1-type" evidence="4">
    <location>
        <begin position="10"/>
        <end position="63"/>
    </location>
</feature>
<dbReference type="InterPro" id="IPR039418">
    <property type="entry name" value="LexA-like"/>
</dbReference>
<name>A0A6G6SN60_PROVU</name>